<reference evidence="17" key="1">
    <citation type="submission" date="2016-11" db="EMBL/GenBank/DDBJ databases">
        <authorList>
            <person name="Guldener U."/>
        </authorList>
    </citation>
    <scope>NUCLEOTIDE SEQUENCE [LARGE SCALE GENOMIC DNA]</scope>
</reference>
<dbReference type="Pfam" id="PF03372">
    <property type="entry name" value="Exo_endo_phos"/>
    <property type="match status" value="1"/>
</dbReference>
<dbReference type="PROSITE" id="PS00728">
    <property type="entry name" value="AP_NUCLEASE_F1_3"/>
    <property type="match status" value="1"/>
</dbReference>
<dbReference type="PROSITE" id="PS51999">
    <property type="entry name" value="ZF_GRF"/>
    <property type="match status" value="1"/>
</dbReference>
<feature type="compositionally biased region" description="Low complexity" evidence="14">
    <location>
        <begin position="491"/>
        <end position="510"/>
    </location>
</feature>
<dbReference type="GO" id="GO:0008311">
    <property type="term" value="F:double-stranded DNA 3'-5' DNA exonuclease activity"/>
    <property type="evidence" value="ECO:0007669"/>
    <property type="project" value="TreeGrafter"/>
</dbReference>
<gene>
    <name evidence="16" type="ORF">HGUI_00288</name>
</gene>
<feature type="domain" description="GRF-type" evidence="15">
    <location>
        <begin position="610"/>
        <end position="666"/>
    </location>
</feature>
<feature type="region of interest" description="Disordered" evidence="14">
    <location>
        <begin position="448"/>
        <end position="472"/>
    </location>
</feature>
<evidence type="ECO:0000256" key="14">
    <source>
        <dbReference type="SAM" id="MobiDB-lite"/>
    </source>
</evidence>
<keyword evidence="9" id="KW-0539">Nucleus</keyword>
<dbReference type="GO" id="GO:0008270">
    <property type="term" value="F:zinc ion binding"/>
    <property type="evidence" value="ECO:0007669"/>
    <property type="project" value="UniProtKB-KW"/>
</dbReference>
<dbReference type="AlphaFoldDB" id="A0A1L0AVH2"/>
<dbReference type="PROSITE" id="PS00726">
    <property type="entry name" value="AP_NUCLEASE_F1_1"/>
    <property type="match status" value="1"/>
</dbReference>
<dbReference type="GO" id="GO:0006284">
    <property type="term" value="P:base-excision repair"/>
    <property type="evidence" value="ECO:0007669"/>
    <property type="project" value="TreeGrafter"/>
</dbReference>
<dbReference type="InterPro" id="IPR020847">
    <property type="entry name" value="AP_endonuclease_F1_BS"/>
</dbReference>
<keyword evidence="5 13" id="KW-0863">Zinc-finger</keyword>
<dbReference type="InterPro" id="IPR010666">
    <property type="entry name" value="Znf_GRF"/>
</dbReference>
<feature type="site" description="Transition state stabilizer" evidence="12">
    <location>
        <position position="275"/>
    </location>
</feature>
<dbReference type="OrthoDB" id="391817at2759"/>
<evidence type="ECO:0000256" key="7">
    <source>
        <dbReference type="ARBA" id="ARBA00022833"/>
    </source>
</evidence>
<keyword evidence="6" id="KW-0378">Hydrolase</keyword>
<evidence type="ECO:0000313" key="16">
    <source>
        <dbReference type="EMBL" id="SGZ38088.1"/>
    </source>
</evidence>
<dbReference type="PROSITE" id="PS51435">
    <property type="entry name" value="AP_NUCLEASE_F1_4"/>
    <property type="match status" value="1"/>
</dbReference>
<dbReference type="Gene3D" id="3.60.10.10">
    <property type="entry name" value="Endonuclease/exonuclease/phosphatase"/>
    <property type="match status" value="1"/>
</dbReference>
<evidence type="ECO:0000256" key="6">
    <source>
        <dbReference type="ARBA" id="ARBA00022801"/>
    </source>
</evidence>
<feature type="compositionally biased region" description="Basic and acidic residues" evidence="14">
    <location>
        <begin position="451"/>
        <end position="460"/>
    </location>
</feature>
<accession>A0A1L0AVH2</accession>
<dbReference type="InterPro" id="IPR004808">
    <property type="entry name" value="AP_endonuc_1"/>
</dbReference>
<evidence type="ECO:0000256" key="4">
    <source>
        <dbReference type="ARBA" id="ARBA00022723"/>
    </source>
</evidence>
<feature type="binding site" evidence="11">
    <location>
        <position position="275"/>
    </location>
    <ligand>
        <name>Mg(2+)</name>
        <dbReference type="ChEBI" id="CHEBI:18420"/>
        <label>1</label>
    </ligand>
</feature>
<dbReference type="Proteomes" id="UP000183365">
    <property type="component" value="Unassembled WGS sequence"/>
</dbReference>
<feature type="binding site" evidence="11">
    <location>
        <position position="79"/>
    </location>
    <ligand>
        <name>Mg(2+)</name>
        <dbReference type="ChEBI" id="CHEBI:18420"/>
        <label>1</label>
    </ligand>
</feature>
<keyword evidence="17" id="KW-1185">Reference proteome</keyword>
<evidence type="ECO:0000259" key="15">
    <source>
        <dbReference type="PROSITE" id="PS51999"/>
    </source>
</evidence>
<dbReference type="GO" id="GO:0003906">
    <property type="term" value="F:DNA-(apurinic or apyrimidinic site) endonuclease activity"/>
    <property type="evidence" value="ECO:0007669"/>
    <property type="project" value="TreeGrafter"/>
</dbReference>
<evidence type="ECO:0000313" key="17">
    <source>
        <dbReference type="Proteomes" id="UP000183365"/>
    </source>
</evidence>
<proteinExistence type="inferred from homology"/>
<evidence type="ECO:0000256" key="13">
    <source>
        <dbReference type="PROSITE-ProRule" id="PRU01343"/>
    </source>
</evidence>
<evidence type="ECO:0000256" key="8">
    <source>
        <dbReference type="ARBA" id="ARBA00022842"/>
    </source>
</evidence>
<dbReference type="InterPro" id="IPR036691">
    <property type="entry name" value="Endo/exonu/phosph_ase_sf"/>
</dbReference>
<feature type="site" description="Interaction with DNA substrate" evidence="12">
    <location>
        <position position="402"/>
    </location>
</feature>
<evidence type="ECO:0000256" key="10">
    <source>
        <dbReference type="PIRSR" id="PIRSR604808-1"/>
    </source>
</evidence>
<evidence type="ECO:0000256" key="1">
    <source>
        <dbReference type="ARBA" id="ARBA00001936"/>
    </source>
</evidence>
<feature type="binding site" evidence="11">
    <location>
        <position position="40"/>
    </location>
    <ligand>
        <name>Mg(2+)</name>
        <dbReference type="ChEBI" id="CHEBI:18420"/>
        <label>1</label>
    </ligand>
</feature>
<feature type="active site" description="Proton acceptor" evidence="10">
    <location>
        <position position="402"/>
    </location>
</feature>
<feature type="binding site" evidence="11">
    <location>
        <position position="401"/>
    </location>
    <ligand>
        <name>Mg(2+)</name>
        <dbReference type="ChEBI" id="CHEBI:18420"/>
        <label>1</label>
    </ligand>
</feature>
<comment type="cofactor">
    <cofactor evidence="1">
        <name>Mn(2+)</name>
        <dbReference type="ChEBI" id="CHEBI:29035"/>
    </cofactor>
</comment>
<evidence type="ECO:0000256" key="9">
    <source>
        <dbReference type="ARBA" id="ARBA00023242"/>
    </source>
</evidence>
<dbReference type="SUPFAM" id="SSF56219">
    <property type="entry name" value="DNase I-like"/>
    <property type="match status" value="1"/>
</dbReference>
<dbReference type="GO" id="GO:0005634">
    <property type="term" value="C:nucleus"/>
    <property type="evidence" value="ECO:0007669"/>
    <property type="project" value="TreeGrafter"/>
</dbReference>
<dbReference type="VEuPathDB" id="FungiDB:HGUI_00288"/>
<feature type="site" description="Important for catalytic activity" evidence="12">
    <location>
        <position position="373"/>
    </location>
</feature>
<evidence type="ECO:0000256" key="5">
    <source>
        <dbReference type="ARBA" id="ARBA00022771"/>
    </source>
</evidence>
<dbReference type="PANTHER" id="PTHR22748">
    <property type="entry name" value="AP ENDONUCLEASE"/>
    <property type="match status" value="1"/>
</dbReference>
<keyword evidence="11" id="KW-0464">Manganese</keyword>
<feature type="binding site" evidence="11">
    <location>
        <position position="273"/>
    </location>
    <ligand>
        <name>Mg(2+)</name>
        <dbReference type="ChEBI" id="CHEBI:18420"/>
        <label>1</label>
    </ligand>
</feature>
<protein>
    <recommendedName>
        <fullName evidence="3">DNA-(apurinic or apyrimidinic site) endonuclease 2</fullName>
    </recommendedName>
</protein>
<comment type="similarity">
    <text evidence="2">Belongs to the DNA repair enzymes AP/ExoA family.</text>
</comment>
<feature type="region of interest" description="Disordered" evidence="14">
    <location>
        <begin position="490"/>
        <end position="511"/>
    </location>
</feature>
<feature type="active site" evidence="10">
    <location>
        <position position="232"/>
    </location>
</feature>
<evidence type="ECO:0000256" key="3">
    <source>
        <dbReference type="ARBA" id="ARBA00013541"/>
    </source>
</evidence>
<dbReference type="InterPro" id="IPR005135">
    <property type="entry name" value="Endo/exonuclease/phosphatase"/>
</dbReference>
<feature type="binding site" evidence="11">
    <location>
        <position position="402"/>
    </location>
    <ligand>
        <name>Mg(2+)</name>
        <dbReference type="ChEBI" id="CHEBI:18420"/>
        <label>1</label>
    </ligand>
</feature>
<name>A0A1L0AVH2_9ASCO</name>
<dbReference type="EMBL" id="FQNF01000004">
    <property type="protein sequence ID" value="SGZ38088.1"/>
    <property type="molecule type" value="Genomic_DNA"/>
</dbReference>
<dbReference type="GO" id="GO:0003677">
    <property type="term" value="F:DNA binding"/>
    <property type="evidence" value="ECO:0007669"/>
    <property type="project" value="InterPro"/>
</dbReference>
<keyword evidence="8 11" id="KW-0460">Magnesium</keyword>
<organism evidence="16 17">
    <name type="scientific">Hanseniaspora guilliermondii</name>
    <dbReference type="NCBI Taxonomy" id="56406"/>
    <lineage>
        <taxon>Eukaryota</taxon>
        <taxon>Fungi</taxon>
        <taxon>Dikarya</taxon>
        <taxon>Ascomycota</taxon>
        <taxon>Saccharomycotina</taxon>
        <taxon>Saccharomycetes</taxon>
        <taxon>Saccharomycodales</taxon>
        <taxon>Saccharomycodaceae</taxon>
        <taxon>Hanseniaspora</taxon>
    </lineage>
</organism>
<sequence length="666" mass="76012">MSIPSVLGKLPELPQHLPNKHTYSNKLKENETVLRLLSFNVNSIATVMQYYPMTRLSSEMRNLNTFYNWLEADIICLQELKITNPIMPGISSTMNNGSKILQQHCILSDYTCFASLPKSKKSYSGVGMYVKKTFPLKVTKIEEGITGLLPVTNLSLSDYETIEEKNYIKLRYKNKKGTVVNCYRSSTDIGIGGYENIDALYNNDIERALELDSQGRCILIELETGLVIFGCYIPANSQFTEEGLLYKMQYLKILFRRIENLIKQGKSVVLMGDLNICKDIHDNEEGLQLAKRFYSEAKGEDISKELNQEFIKEKPERFFFNQQLANSNFKIANNFKGIMIDCTRQIHPKRRKMYTCWNTMKNARAVNAGSRIDYTLLSKNHATNNINIMNADILPEIHGSDHCPIYLDLSMKLEVDDKVQISSQVAKFEAKSFYKLINNDIMKMFGTKRARTTESSEDRISPTPTIKSFQKHKISSSLNTKVDGFFKRKSTSSNLSKSSSPVNESSLPRSNAEILDSDDDEFLPSIEVEETKDSSPERRDIIQQKLDAIKSDVKLQKDLKKHNTSNSVPLFVDAKDSSDAGLTVEDKAKRDKLRSLLDSNKNKYEKIPLCRHKEKAVIKVSQTKGKNFGKKFFCCNRPLIVSDSKKRVNNGFETNEFSCGFFKWIP</sequence>
<dbReference type="PANTHER" id="PTHR22748:SF4">
    <property type="entry name" value="DNA-(APURINIC OR APYRIMIDINIC SITE) ENDONUCLEASE 2"/>
    <property type="match status" value="1"/>
</dbReference>
<evidence type="ECO:0000256" key="12">
    <source>
        <dbReference type="PIRSR" id="PIRSR604808-3"/>
    </source>
</evidence>
<evidence type="ECO:0000256" key="2">
    <source>
        <dbReference type="ARBA" id="ARBA00007092"/>
    </source>
</evidence>
<dbReference type="InterPro" id="IPR020848">
    <property type="entry name" value="AP_endonuclease_F1_CS"/>
</dbReference>
<keyword evidence="4 11" id="KW-0479">Metal-binding</keyword>
<comment type="cofactor">
    <cofactor evidence="11">
        <name>Mg(2+)</name>
        <dbReference type="ChEBI" id="CHEBI:18420"/>
    </cofactor>
    <cofactor evidence="11">
        <name>Mn(2+)</name>
        <dbReference type="ChEBI" id="CHEBI:29035"/>
    </cofactor>
    <text evidence="11">Probably binds two magnesium or manganese ions per subunit.</text>
</comment>
<feature type="active site" description="Proton donor/acceptor" evidence="10">
    <location>
        <position position="273"/>
    </location>
</feature>
<keyword evidence="7" id="KW-0862">Zinc</keyword>
<dbReference type="GO" id="GO:0008081">
    <property type="term" value="F:phosphoric diester hydrolase activity"/>
    <property type="evidence" value="ECO:0007669"/>
    <property type="project" value="TreeGrafter"/>
</dbReference>
<evidence type="ECO:0000256" key="11">
    <source>
        <dbReference type="PIRSR" id="PIRSR604808-2"/>
    </source>
</evidence>